<dbReference type="InterPro" id="IPR000719">
    <property type="entry name" value="Prot_kinase_dom"/>
</dbReference>
<evidence type="ECO:0000313" key="4">
    <source>
        <dbReference type="Proteomes" id="UP000799750"/>
    </source>
</evidence>
<reference evidence="3" key="1">
    <citation type="journal article" date="2020" name="Stud. Mycol.">
        <title>101 Dothideomycetes genomes: a test case for predicting lifestyles and emergence of pathogens.</title>
        <authorList>
            <person name="Haridas S."/>
            <person name="Albert R."/>
            <person name="Binder M."/>
            <person name="Bloem J."/>
            <person name="Labutti K."/>
            <person name="Salamov A."/>
            <person name="Andreopoulos B."/>
            <person name="Baker S."/>
            <person name="Barry K."/>
            <person name="Bills G."/>
            <person name="Bluhm B."/>
            <person name="Cannon C."/>
            <person name="Castanera R."/>
            <person name="Culley D."/>
            <person name="Daum C."/>
            <person name="Ezra D."/>
            <person name="Gonzalez J."/>
            <person name="Henrissat B."/>
            <person name="Kuo A."/>
            <person name="Liang C."/>
            <person name="Lipzen A."/>
            <person name="Lutzoni F."/>
            <person name="Magnuson J."/>
            <person name="Mondo S."/>
            <person name="Nolan M."/>
            <person name="Ohm R."/>
            <person name="Pangilinan J."/>
            <person name="Park H.-J."/>
            <person name="Ramirez L."/>
            <person name="Alfaro M."/>
            <person name="Sun H."/>
            <person name="Tritt A."/>
            <person name="Yoshinaga Y."/>
            <person name="Zwiers L.-H."/>
            <person name="Turgeon B."/>
            <person name="Goodwin S."/>
            <person name="Spatafora J."/>
            <person name="Crous P."/>
            <person name="Grigoriev I."/>
        </authorList>
    </citation>
    <scope>NUCLEOTIDE SEQUENCE</scope>
    <source>
        <strain evidence="3">CBS 269.34</strain>
    </source>
</reference>
<feature type="domain" description="Protein kinase" evidence="2">
    <location>
        <begin position="1"/>
        <end position="120"/>
    </location>
</feature>
<dbReference type="EMBL" id="MU004199">
    <property type="protein sequence ID" value="KAF2489140.1"/>
    <property type="molecule type" value="Genomic_DNA"/>
</dbReference>
<name>A0A6A6Q9Q1_9PEZI</name>
<dbReference type="GO" id="GO:0004672">
    <property type="term" value="F:protein kinase activity"/>
    <property type="evidence" value="ECO:0007669"/>
    <property type="project" value="InterPro"/>
</dbReference>
<dbReference type="Proteomes" id="UP000799750">
    <property type="component" value="Unassembled WGS sequence"/>
</dbReference>
<evidence type="ECO:0000256" key="1">
    <source>
        <dbReference type="SAM" id="MobiDB-lite"/>
    </source>
</evidence>
<dbReference type="AlphaFoldDB" id="A0A6A6Q9Q1"/>
<dbReference type="SUPFAM" id="SSF56112">
    <property type="entry name" value="Protein kinase-like (PK-like)"/>
    <property type="match status" value="1"/>
</dbReference>
<protein>
    <recommendedName>
        <fullName evidence="2">Protein kinase domain-containing protein</fullName>
    </recommendedName>
</protein>
<keyword evidence="4" id="KW-1185">Reference proteome</keyword>
<gene>
    <name evidence="3" type="ORF">BU16DRAFT_567322</name>
</gene>
<dbReference type="GO" id="GO:0005524">
    <property type="term" value="F:ATP binding"/>
    <property type="evidence" value="ECO:0007669"/>
    <property type="project" value="InterPro"/>
</dbReference>
<evidence type="ECO:0000259" key="2">
    <source>
        <dbReference type="PROSITE" id="PS50011"/>
    </source>
</evidence>
<dbReference type="PROSITE" id="PS50011">
    <property type="entry name" value="PROTEIN_KINASE_DOM"/>
    <property type="match status" value="1"/>
</dbReference>
<dbReference type="Gene3D" id="1.10.510.10">
    <property type="entry name" value="Transferase(Phosphotransferase) domain 1"/>
    <property type="match status" value="1"/>
</dbReference>
<feature type="region of interest" description="Disordered" evidence="1">
    <location>
        <begin position="342"/>
        <end position="361"/>
    </location>
</feature>
<dbReference type="InterPro" id="IPR011009">
    <property type="entry name" value="Kinase-like_dom_sf"/>
</dbReference>
<accession>A0A6A6Q9Q1</accession>
<dbReference type="OrthoDB" id="10662073at2759"/>
<sequence>MTRKYMAPERALRQPTGRSEDIFALGCTYLQMAYVLTGRPLQQLEDFRVGDDRSFQANLKDLGKWVAPLRLDSSKFSALIFLIEQTLIKEPGHRPSAREVVAVLEACNNVRPPRGYHGFFGDCCYDASAPNRGSKILLEVLDRAIDRDNSLHTRDNVWGVLHQQYEHSCAEVKTLQKDRKIEDLATQMQGLGSKFHQQKENFQELLRILHGNEISQSEANGLEPYTEKSRENGLAGLRKLILVKLKTLESTFREEFSKVKEDHVNEKKWHHAEIADIEEYNEEERMVTRKRHERELESLHKQISNQQRTQSSTTDLMKQKFDAEIRQLKQVHMAEIEQLRQEISSNRRLKGSQQSAEASPD</sequence>
<organism evidence="3 4">
    <name type="scientific">Lophium mytilinum</name>
    <dbReference type="NCBI Taxonomy" id="390894"/>
    <lineage>
        <taxon>Eukaryota</taxon>
        <taxon>Fungi</taxon>
        <taxon>Dikarya</taxon>
        <taxon>Ascomycota</taxon>
        <taxon>Pezizomycotina</taxon>
        <taxon>Dothideomycetes</taxon>
        <taxon>Pleosporomycetidae</taxon>
        <taxon>Mytilinidiales</taxon>
        <taxon>Mytilinidiaceae</taxon>
        <taxon>Lophium</taxon>
    </lineage>
</organism>
<proteinExistence type="predicted"/>
<evidence type="ECO:0000313" key="3">
    <source>
        <dbReference type="EMBL" id="KAF2489140.1"/>
    </source>
</evidence>